<feature type="region of interest" description="Disordered" evidence="1">
    <location>
        <begin position="71"/>
        <end position="91"/>
    </location>
</feature>
<protein>
    <recommendedName>
        <fullName evidence="2">Non-canonical E2 ubiquitin-conjugating enzyme C-terminal domain-containing protein</fullName>
    </recommendedName>
</protein>
<reference evidence="4" key="1">
    <citation type="submission" date="2021-01" db="EMBL/GenBank/DDBJ databases">
        <authorList>
            <person name="Corre E."/>
            <person name="Pelletier E."/>
            <person name="Niang G."/>
            <person name="Scheremetjew M."/>
            <person name="Finn R."/>
            <person name="Kale V."/>
            <person name="Holt S."/>
            <person name="Cochrane G."/>
            <person name="Meng A."/>
            <person name="Brown T."/>
            <person name="Cohen L."/>
        </authorList>
    </citation>
    <scope>NUCLEOTIDE SEQUENCE</scope>
    <source>
        <strain evidence="4">CCMP 769</strain>
    </source>
</reference>
<evidence type="ECO:0000313" key="3">
    <source>
        <dbReference type="EMBL" id="CAE0061667.1"/>
    </source>
</evidence>
<feature type="region of interest" description="Disordered" evidence="1">
    <location>
        <begin position="1"/>
        <end position="27"/>
    </location>
</feature>
<dbReference type="EMBL" id="HBHW01038768">
    <property type="protein sequence ID" value="CAE0061673.1"/>
    <property type="molecule type" value="Transcribed_RNA"/>
</dbReference>
<dbReference type="AlphaFoldDB" id="A0A7S3EL51"/>
<accession>A0A7S3EL51</accession>
<name>A0A7S3EL51_9RHOD</name>
<organism evidence="4">
    <name type="scientific">Rhodosorus marinus</name>
    <dbReference type="NCBI Taxonomy" id="101924"/>
    <lineage>
        <taxon>Eukaryota</taxon>
        <taxon>Rhodophyta</taxon>
        <taxon>Stylonematophyceae</taxon>
        <taxon>Stylonematales</taxon>
        <taxon>Stylonemataceae</taxon>
        <taxon>Rhodosorus</taxon>
    </lineage>
</organism>
<dbReference type="InterPro" id="IPR057668">
    <property type="entry name" value="E2_Ub-conjug_enz_C"/>
</dbReference>
<sequence>MTGIDPEDTKTDDEDGFLNVSKSQALEEEERRRQFDVILKKPLSHWSGVDSGVELKEALSALLFGLRSSTPDSLGDGSQGKQAPDRSSRPLSAVSMSYQNFAAPEDDQQYEKRSEFIPLRISDEERSLLATMEAALDVSDYTDKVDILIFSNAKMREIIRTQIMDFLSIVSGLLISNNFAMGKKVLSSGNFADHAELFQKVFELARRHKISNPEKLRTEYGKMIYLLQDSQNRDMVKELKFSLMKPLETVRTFLEGRGCLELLGDPELEMATRDISTVSKNRENIAWELGQKARSRDAIVKRWVGKGSGIPALSESDIVRVLESIGDSNSFLRSVRDPCDEMIGYLKKYFKKDETPEKPHSLSIAYGRGGARLTHTHKQQYNYVLQSLLMWREVASDMYKLWYLAEKDLLSADHQYSLRSSLQGLCRIQSAPNVSKAMKEILSRVKTKTSSWVGSWVVHLGDHNVPNAFIFIDKYNQIGRILTPIVHTIRKLDEVGHDDDDLRAYIKDNYRDAEAAKRLILKDFFRHGFDGSGADNFYDAGSCIDGRLTSAWNWCSLIEKKSYFSLFLLCGFTGFDGRF</sequence>
<dbReference type="Pfam" id="PF09418">
    <property type="entry name" value="DUF2009"/>
    <property type="match status" value="1"/>
</dbReference>
<evidence type="ECO:0000313" key="4">
    <source>
        <dbReference type="EMBL" id="CAE0061673.1"/>
    </source>
</evidence>
<dbReference type="PANTHER" id="PTHR31560:SF0">
    <property type="entry name" value="UPF0652 PROTEIN C22H10.08"/>
    <property type="match status" value="1"/>
</dbReference>
<dbReference type="PANTHER" id="PTHR31560">
    <property type="entry name" value="UPF0652 PROTEIN C16A11.03C-RELATED"/>
    <property type="match status" value="1"/>
</dbReference>
<dbReference type="InterPro" id="IPR018553">
    <property type="entry name" value="E2_Ub-conjug_enz"/>
</dbReference>
<feature type="domain" description="Non-canonical E2 ubiquitin-conjugating enzyme C-terminal" evidence="2">
    <location>
        <begin position="113"/>
        <end position="577"/>
    </location>
</feature>
<dbReference type="EMBL" id="HBHW01038762">
    <property type="protein sequence ID" value="CAE0061667.1"/>
    <property type="molecule type" value="Transcribed_RNA"/>
</dbReference>
<evidence type="ECO:0000256" key="1">
    <source>
        <dbReference type="SAM" id="MobiDB-lite"/>
    </source>
</evidence>
<evidence type="ECO:0000259" key="2">
    <source>
        <dbReference type="Pfam" id="PF09418"/>
    </source>
</evidence>
<gene>
    <name evidence="3" type="ORF">RMAR00112_LOCUS29736</name>
    <name evidence="4" type="ORF">RMAR00112_LOCUS29742</name>
</gene>
<proteinExistence type="predicted"/>